<gene>
    <name evidence="4" type="ORF">PATL70BA_2637</name>
</gene>
<dbReference type="Pfam" id="PF20157">
    <property type="entry name" value="Maf_flag10_N"/>
    <property type="match status" value="1"/>
</dbReference>
<proteinExistence type="predicted"/>
<feature type="domain" description="Glycosyltransferase Maf N-terminal" evidence="3">
    <location>
        <begin position="66"/>
        <end position="117"/>
    </location>
</feature>
<feature type="coiled-coil region" evidence="1">
    <location>
        <begin position="503"/>
        <end position="549"/>
    </location>
</feature>
<name>A0A3P7S9E0_9FIRM</name>
<organism evidence="4 5">
    <name type="scientific">Petrocella atlantisensis</name>
    <dbReference type="NCBI Taxonomy" id="2173034"/>
    <lineage>
        <taxon>Bacteria</taxon>
        <taxon>Bacillati</taxon>
        <taxon>Bacillota</taxon>
        <taxon>Clostridia</taxon>
        <taxon>Lachnospirales</taxon>
        <taxon>Vallitaleaceae</taxon>
        <taxon>Petrocella</taxon>
    </lineage>
</organism>
<dbReference type="Pfam" id="PF01973">
    <property type="entry name" value="MptE-like"/>
    <property type="match status" value="1"/>
</dbReference>
<reference evidence="4 5" key="1">
    <citation type="submission" date="2018-09" db="EMBL/GenBank/DDBJ databases">
        <authorList>
            <person name="Postec A."/>
        </authorList>
    </citation>
    <scope>NUCLEOTIDE SEQUENCE [LARGE SCALE GENOMIC DNA]</scope>
    <source>
        <strain evidence="4">70B-A</strain>
    </source>
</reference>
<evidence type="ECO:0000259" key="3">
    <source>
        <dbReference type="Pfam" id="PF20157"/>
    </source>
</evidence>
<dbReference type="PANTHER" id="PTHR41786:SF1">
    <property type="entry name" value="6-HYDROXYMETHYLPTERIN DIPHOSPHOKINASE MPTE-LIKE DOMAIN-CONTAINING PROTEIN"/>
    <property type="match status" value="1"/>
</dbReference>
<accession>A0A3P7S9E0</accession>
<dbReference type="InterPro" id="IPR002826">
    <property type="entry name" value="MptE-like"/>
</dbReference>
<dbReference type="AlphaFoldDB" id="A0A3P7S9E0"/>
<evidence type="ECO:0008006" key="6">
    <source>
        <dbReference type="Google" id="ProtNLM"/>
    </source>
</evidence>
<dbReference type="PANTHER" id="PTHR41786">
    <property type="entry name" value="MOTILITY ACCESSORY FACTOR MAF"/>
    <property type="match status" value="1"/>
</dbReference>
<dbReference type="InterPro" id="IPR045376">
    <property type="entry name" value="Maf_N"/>
</dbReference>
<evidence type="ECO:0000313" key="4">
    <source>
        <dbReference type="EMBL" id="VDN48539.1"/>
    </source>
</evidence>
<evidence type="ECO:0000313" key="5">
    <source>
        <dbReference type="Proteomes" id="UP000279029"/>
    </source>
</evidence>
<dbReference type="KEGG" id="cbar:PATL70BA_2637"/>
<feature type="domain" description="6-hydroxymethylpterin diphosphokinase MptE-like" evidence="2">
    <location>
        <begin position="206"/>
        <end position="386"/>
    </location>
</feature>
<keyword evidence="5" id="KW-1185">Reference proteome</keyword>
<keyword evidence="1" id="KW-0175">Coiled coil</keyword>
<dbReference type="OrthoDB" id="5291305at2"/>
<dbReference type="Proteomes" id="UP000279029">
    <property type="component" value="Chromosome"/>
</dbReference>
<evidence type="ECO:0000256" key="1">
    <source>
        <dbReference type="SAM" id="Coils"/>
    </source>
</evidence>
<sequence length="624" mass="71817">MALNENIEIIKKHNLEIGYGVEKAIEYGEDSRCHLENAKDGSLTLYTIKNGIKQYLHSKYNPKREAESIVENLIGIDKQTVLFLYGVGLGYHIEAIINKFPENDIYIYEPINGLMYLFLSRYTFSARQLSKIKGIAVGADESALNNLFNGYFSGPKEKTLLIELPTHKKIYDDEYTQFSKQFTLFLSKIQHNTFTNISYQKLWIVNCLKNLDMIIDTPNIINQKKDYFSNKPVLVISAGPSLNDEIEHIKKIKEFGMAYIFSVGSAINTLIHHGIHPDAACTYDPTDPHKSNQLVFDVIKKNNILDIPLIFGTTSGYKTIEDYPGQKYHMMTSQDSVSEHFLKLNNNSINQPVSDATTIAAVTLQLVYKLGFDPIILVGQNLAFRNNERHSKGISYSKKISNKELEEGILVKDVYGNDVMTDMSFNKMREDLEVFIEGYADRTVMNTTKFGANIKGTIFKELEETTNIYLHSNTVEKDAFKSSPTDYDISYTISQFEMMDIAYEDAEALIVEYDDIIENIRKKIKYKSLSDIEKKYTKLDKSLMKLEQNDFFRIFILPMNRVQYKLLVDQIIILNLEKDPFEKGSMIVNRFSKFIEICKADIKTIHLIYEEVKETILKKHKSKE</sequence>
<dbReference type="EMBL" id="LR130778">
    <property type="protein sequence ID" value="VDN48539.1"/>
    <property type="molecule type" value="Genomic_DNA"/>
</dbReference>
<protein>
    <recommendedName>
        <fullName evidence="6">Motility associated factor glycosyltransferase family protein</fullName>
    </recommendedName>
</protein>
<evidence type="ECO:0000259" key="2">
    <source>
        <dbReference type="Pfam" id="PF01973"/>
    </source>
</evidence>
<dbReference type="RefSeq" id="WP_125137659.1">
    <property type="nucleotide sequence ID" value="NZ_LR130778.1"/>
</dbReference>